<accession>A0A8H3ZCE3</accession>
<feature type="region of interest" description="Disordered" evidence="1">
    <location>
        <begin position="185"/>
        <end position="256"/>
    </location>
</feature>
<keyword evidence="2" id="KW-0812">Transmembrane</keyword>
<feature type="transmembrane region" description="Helical" evidence="2">
    <location>
        <begin position="131"/>
        <end position="148"/>
    </location>
</feature>
<feature type="transmembrane region" description="Helical" evidence="2">
    <location>
        <begin position="39"/>
        <end position="62"/>
    </location>
</feature>
<evidence type="ECO:0000313" key="4">
    <source>
        <dbReference type="Proteomes" id="UP000447873"/>
    </source>
</evidence>
<dbReference type="PANTHER" id="PTHR28008">
    <property type="entry name" value="DOMAIN PROTEIN, PUTATIVE (AFU_ORTHOLOGUE AFUA_3G10980)-RELATED"/>
    <property type="match status" value="1"/>
</dbReference>
<dbReference type="EMBL" id="WNWS01000010">
    <property type="protein sequence ID" value="KAE9988212.1"/>
    <property type="molecule type" value="Genomic_DNA"/>
</dbReference>
<gene>
    <name evidence="3" type="ORF">EG328_000168</name>
</gene>
<organism evidence="3 4">
    <name type="scientific">Venturia inaequalis</name>
    <name type="common">Apple scab fungus</name>
    <dbReference type="NCBI Taxonomy" id="5025"/>
    <lineage>
        <taxon>Eukaryota</taxon>
        <taxon>Fungi</taxon>
        <taxon>Dikarya</taxon>
        <taxon>Ascomycota</taxon>
        <taxon>Pezizomycotina</taxon>
        <taxon>Dothideomycetes</taxon>
        <taxon>Pleosporomycetidae</taxon>
        <taxon>Venturiales</taxon>
        <taxon>Venturiaceae</taxon>
        <taxon>Venturia</taxon>
    </lineage>
</organism>
<keyword evidence="2" id="KW-0472">Membrane</keyword>
<sequence length="256" mass="28552">MQRLCCSRARQCQFFYYCLADGVRRLTPMPTMRIRQPPAIAFGVLVLASAYLGLAPSTIPSYGQSDKLLHFLIFFLLTLSFYWILEIGRRRNLHITFFACTLVLGVGSEIVQGLLPNPLPQNGRVFDPLDILANLFGSLLALALNTWYHKRMLERKRASKHYNLVPGDDDEGALDEDVDLELGERSSPAHLDGQENGLVGRAPTLEQEVDNWDENAEDWDEDGDEPTTTEGDEPITPNNEEEAVGLGDEAGKNGTD</sequence>
<feature type="compositionally biased region" description="Acidic residues" evidence="1">
    <location>
        <begin position="207"/>
        <end position="243"/>
    </location>
</feature>
<evidence type="ECO:0000256" key="2">
    <source>
        <dbReference type="SAM" id="Phobius"/>
    </source>
</evidence>
<dbReference type="AlphaFoldDB" id="A0A8H3ZCE3"/>
<name>A0A8H3ZCE3_VENIN</name>
<comment type="caution">
    <text evidence="3">The sequence shown here is derived from an EMBL/GenBank/DDBJ whole genome shotgun (WGS) entry which is preliminary data.</text>
</comment>
<feature type="transmembrane region" description="Helical" evidence="2">
    <location>
        <begin position="68"/>
        <end position="85"/>
    </location>
</feature>
<feature type="transmembrane region" description="Helical" evidence="2">
    <location>
        <begin position="92"/>
        <end position="111"/>
    </location>
</feature>
<reference evidence="3 4" key="1">
    <citation type="submission" date="2018-12" db="EMBL/GenBank/DDBJ databases">
        <title>Venturia inaequalis Genome Resource.</title>
        <authorList>
            <person name="Lichtner F.J."/>
        </authorList>
    </citation>
    <scope>NUCLEOTIDE SEQUENCE [LARGE SCALE GENOMIC DNA]</scope>
    <source>
        <strain evidence="3 4">120213</strain>
    </source>
</reference>
<dbReference type="Proteomes" id="UP000447873">
    <property type="component" value="Unassembled WGS sequence"/>
</dbReference>
<evidence type="ECO:0008006" key="5">
    <source>
        <dbReference type="Google" id="ProtNLM"/>
    </source>
</evidence>
<proteinExistence type="predicted"/>
<keyword evidence="2" id="KW-1133">Transmembrane helix</keyword>
<protein>
    <recommendedName>
        <fullName evidence="5">VanZ-like domain-containing protein</fullName>
    </recommendedName>
</protein>
<evidence type="ECO:0000313" key="3">
    <source>
        <dbReference type="EMBL" id="KAE9988212.1"/>
    </source>
</evidence>
<evidence type="ECO:0000256" key="1">
    <source>
        <dbReference type="SAM" id="MobiDB-lite"/>
    </source>
</evidence>
<dbReference type="PANTHER" id="PTHR28008:SF1">
    <property type="entry name" value="DOMAIN PROTEIN, PUTATIVE (AFU_ORTHOLOGUE AFUA_3G10980)-RELATED"/>
    <property type="match status" value="1"/>
</dbReference>